<dbReference type="EMBL" id="MHMD01000020">
    <property type="protein sequence ID" value="OGZ21569.1"/>
    <property type="molecule type" value="Genomic_DNA"/>
</dbReference>
<dbReference type="AlphaFoldDB" id="A0A1G2E764"/>
<protein>
    <submittedName>
        <fullName evidence="2">Uncharacterized protein</fullName>
    </submittedName>
</protein>
<evidence type="ECO:0000313" key="2">
    <source>
        <dbReference type="EMBL" id="OGZ21569.1"/>
    </source>
</evidence>
<proteinExistence type="predicted"/>
<evidence type="ECO:0000256" key="1">
    <source>
        <dbReference type="SAM" id="MobiDB-lite"/>
    </source>
</evidence>
<feature type="compositionally biased region" description="Basic and acidic residues" evidence="1">
    <location>
        <begin position="64"/>
        <end position="77"/>
    </location>
</feature>
<sequence length="84" mass="9891">MDTRPKNFKTLIMSRDFSPKEEDKNFQPTYKKEISISNPVGNGGKRKVEVEYKEIRPNVWEKIYGSEKDLRPTDKKTQGKTQQK</sequence>
<dbReference type="Proteomes" id="UP000178703">
    <property type="component" value="Unassembled WGS sequence"/>
</dbReference>
<dbReference type="STRING" id="1801668.A3D46_00795"/>
<name>A0A1G2E764_9BACT</name>
<comment type="caution">
    <text evidence="2">The sequence shown here is derived from an EMBL/GenBank/DDBJ whole genome shotgun (WGS) entry which is preliminary data.</text>
</comment>
<evidence type="ECO:0000313" key="3">
    <source>
        <dbReference type="Proteomes" id="UP000178703"/>
    </source>
</evidence>
<feature type="region of interest" description="Disordered" evidence="1">
    <location>
        <begin position="63"/>
        <end position="84"/>
    </location>
</feature>
<reference evidence="2 3" key="1">
    <citation type="journal article" date="2016" name="Nat. Commun.">
        <title>Thousands of microbial genomes shed light on interconnected biogeochemical processes in an aquifer system.</title>
        <authorList>
            <person name="Anantharaman K."/>
            <person name="Brown C.T."/>
            <person name="Hug L.A."/>
            <person name="Sharon I."/>
            <person name="Castelle C.J."/>
            <person name="Probst A.J."/>
            <person name="Thomas B.C."/>
            <person name="Singh A."/>
            <person name="Wilkins M.J."/>
            <person name="Karaoz U."/>
            <person name="Brodie E.L."/>
            <person name="Williams K.H."/>
            <person name="Hubbard S.S."/>
            <person name="Banfield J.F."/>
        </authorList>
    </citation>
    <scope>NUCLEOTIDE SEQUENCE [LARGE SCALE GENOMIC DNA]</scope>
</reference>
<organism evidence="2 3">
    <name type="scientific">Candidatus Nealsonbacteria bacterium RIFCSPHIGHO2_02_FULL_43_13</name>
    <dbReference type="NCBI Taxonomy" id="1801668"/>
    <lineage>
        <taxon>Bacteria</taxon>
        <taxon>Candidatus Nealsoniibacteriota</taxon>
    </lineage>
</organism>
<gene>
    <name evidence="2" type="ORF">A3D46_00795</name>
</gene>
<accession>A0A1G2E764</accession>